<dbReference type="AlphaFoldDB" id="Q5HM70"/>
<sequence length="289" mass="33250">MEDNMKNIKAIFLDMDGTILHENNKASEYTKQVINELREQNYKVFLATGRSYSEISQLVPDGFTVDGIISSNGTSGEIHGDNLFRHSLTLERVQKIVELAKKQHIYYEVFPFESNRISLKEDEDWMKEMISTIEPPDAVSQSEWSSRREAIKGKIDWRDTLPDAHFSKIYLFSPNLDKITDFRNQLVENQSNLGITVSNSSRYNAETMPYHTDKGTGIKEMIDHYGIKQEETLVIGDSDNDRAMFNFGHHTVAMKNARQEIKNLTDDITEYTNEEDGAAHYLKSHLLDN</sequence>
<dbReference type="InterPro" id="IPR006379">
    <property type="entry name" value="HAD-SF_hydro_IIB"/>
</dbReference>
<accession>Q5HM70</accession>
<dbReference type="SUPFAM" id="SSF56784">
    <property type="entry name" value="HAD-like"/>
    <property type="match status" value="1"/>
</dbReference>
<proteinExistence type="predicted"/>
<dbReference type="InterPro" id="IPR023214">
    <property type="entry name" value="HAD_sf"/>
</dbReference>
<dbReference type="STRING" id="176279.SERP1759"/>
<dbReference type="Gene3D" id="3.40.50.1000">
    <property type="entry name" value="HAD superfamily/HAD-like"/>
    <property type="match status" value="1"/>
</dbReference>
<dbReference type="SFLD" id="SFLDS00003">
    <property type="entry name" value="Haloacid_Dehalogenase"/>
    <property type="match status" value="1"/>
</dbReference>
<dbReference type="EMBL" id="CP000029">
    <property type="protein sequence ID" value="AAW55104.1"/>
    <property type="molecule type" value="Genomic_DNA"/>
</dbReference>
<evidence type="ECO:0000313" key="2">
    <source>
        <dbReference type="Proteomes" id="UP000000531"/>
    </source>
</evidence>
<dbReference type="PANTHER" id="PTHR10000">
    <property type="entry name" value="PHOSPHOSERINE PHOSPHATASE"/>
    <property type="match status" value="1"/>
</dbReference>
<organism evidence="1 2">
    <name type="scientific">Staphylococcus epidermidis (strain ATCC 35984 / DSM 28319 / BCRC 17069 / CCUG 31568 / BM 3577 / RP62A)</name>
    <dbReference type="NCBI Taxonomy" id="176279"/>
    <lineage>
        <taxon>Bacteria</taxon>
        <taxon>Bacillati</taxon>
        <taxon>Bacillota</taxon>
        <taxon>Bacilli</taxon>
        <taxon>Bacillales</taxon>
        <taxon>Staphylococcaceae</taxon>
        <taxon>Staphylococcus</taxon>
    </lineage>
</organism>
<protein>
    <submittedName>
        <fullName evidence="1">Cof-like hydrolase, HAD-superfamily, subfamily IIB</fullName>
    </submittedName>
</protein>
<dbReference type="Pfam" id="PF08282">
    <property type="entry name" value="Hydrolase_3"/>
    <property type="match status" value="1"/>
</dbReference>
<name>Q5HM70_STAEQ</name>
<dbReference type="HOGENOM" id="CLU_044146_3_1_9"/>
<dbReference type="KEGG" id="ser:SERP1759"/>
<dbReference type="InterPro" id="IPR000150">
    <property type="entry name" value="Cof"/>
</dbReference>
<dbReference type="Proteomes" id="UP000000531">
    <property type="component" value="Chromosome"/>
</dbReference>
<dbReference type="GO" id="GO:0016791">
    <property type="term" value="F:phosphatase activity"/>
    <property type="evidence" value="ECO:0007669"/>
    <property type="project" value="UniProtKB-ARBA"/>
</dbReference>
<dbReference type="Gene3D" id="3.30.1240.10">
    <property type="match status" value="1"/>
</dbReference>
<dbReference type="GO" id="GO:0005829">
    <property type="term" value="C:cytosol"/>
    <property type="evidence" value="ECO:0007669"/>
    <property type="project" value="TreeGrafter"/>
</dbReference>
<gene>
    <name evidence="1" type="ordered locus">SERP1759</name>
</gene>
<dbReference type="eggNOG" id="COG0561">
    <property type="taxonomic scope" value="Bacteria"/>
</dbReference>
<dbReference type="GO" id="GO:0000287">
    <property type="term" value="F:magnesium ion binding"/>
    <property type="evidence" value="ECO:0007669"/>
    <property type="project" value="TreeGrafter"/>
</dbReference>
<evidence type="ECO:0000313" key="1">
    <source>
        <dbReference type="EMBL" id="AAW55104.1"/>
    </source>
</evidence>
<dbReference type="NCBIfam" id="TIGR01484">
    <property type="entry name" value="HAD-SF-IIB"/>
    <property type="match status" value="1"/>
</dbReference>
<dbReference type="PANTHER" id="PTHR10000:SF55">
    <property type="entry name" value="5-AMINO-6-(5-PHOSPHO-D-RIBITYLAMINO)URACIL PHOSPHATASE YCSE"/>
    <property type="match status" value="1"/>
</dbReference>
<dbReference type="InterPro" id="IPR036412">
    <property type="entry name" value="HAD-like_sf"/>
</dbReference>
<reference evidence="1 2" key="1">
    <citation type="journal article" date="2005" name="J. Bacteriol.">
        <title>Insights on evolution of virulence and resistance from the complete genome analysis of an early methicillin-resistant Staphylococcus aureus strain and a biofilm-producing methicillin-resistant Staphylococcus epidermidis strain.</title>
        <authorList>
            <person name="Gill S.R."/>
            <person name="Fouts D.E."/>
            <person name="Archer G.L."/>
            <person name="Mongodin E.F."/>
            <person name="Deboy R.T."/>
            <person name="Ravel J."/>
            <person name="Paulsen I.T."/>
            <person name="Kolonay J.F."/>
            <person name="Brinkac L."/>
            <person name="Beanan M."/>
            <person name="Dodson R.J."/>
            <person name="Daugherty S.C."/>
            <person name="Madupu R."/>
            <person name="Angiuoli S.V."/>
            <person name="Durkin A.S."/>
            <person name="Haft D.H."/>
            <person name="Vamathevan J."/>
            <person name="Khouri H."/>
            <person name="Utterback T."/>
            <person name="Lee C."/>
            <person name="Dimitrov G."/>
            <person name="Jiang L."/>
            <person name="Qin H."/>
            <person name="Weidman J."/>
            <person name="Tran K."/>
            <person name="Kang K."/>
            <person name="Hance I.R."/>
            <person name="Nelson K.E."/>
            <person name="Fraser C.M."/>
        </authorList>
    </citation>
    <scope>NUCLEOTIDE SEQUENCE [LARGE SCALE GENOMIC DNA]</scope>
    <source>
        <strain evidence="2">ATCC 35984 / RP62A</strain>
    </source>
</reference>
<keyword evidence="2" id="KW-1185">Reference proteome</keyword>
<dbReference type="SFLD" id="SFLDG01140">
    <property type="entry name" value="C2.B:_Phosphomannomutase_and_P"/>
    <property type="match status" value="1"/>
</dbReference>
<keyword evidence="1" id="KW-0378">Hydrolase</keyword>
<dbReference type="NCBIfam" id="TIGR00099">
    <property type="entry name" value="Cof-subfamily"/>
    <property type="match status" value="1"/>
</dbReference>